<name>A0A2M7W2I4_9BACT</name>
<dbReference type="Pfam" id="PF08281">
    <property type="entry name" value="Sigma70_r4_2"/>
    <property type="match status" value="1"/>
</dbReference>
<dbReference type="EMBL" id="PFQB01000051">
    <property type="protein sequence ID" value="PJA14468.1"/>
    <property type="molecule type" value="Genomic_DNA"/>
</dbReference>
<dbReference type="InterPro" id="IPR013324">
    <property type="entry name" value="RNA_pol_sigma_r3/r4-like"/>
</dbReference>
<dbReference type="AlphaFoldDB" id="A0A2M7W2I4"/>
<dbReference type="Proteomes" id="UP000228952">
    <property type="component" value="Unassembled WGS sequence"/>
</dbReference>
<dbReference type="InterPro" id="IPR036388">
    <property type="entry name" value="WH-like_DNA-bd_sf"/>
</dbReference>
<dbReference type="GO" id="GO:0003677">
    <property type="term" value="F:DNA binding"/>
    <property type="evidence" value="ECO:0007669"/>
    <property type="project" value="InterPro"/>
</dbReference>
<dbReference type="InterPro" id="IPR013249">
    <property type="entry name" value="RNA_pol_sigma70_r4_t2"/>
</dbReference>
<evidence type="ECO:0000259" key="1">
    <source>
        <dbReference type="Pfam" id="PF08281"/>
    </source>
</evidence>
<evidence type="ECO:0000313" key="2">
    <source>
        <dbReference type="EMBL" id="PJA14468.1"/>
    </source>
</evidence>
<dbReference type="GO" id="GO:0016987">
    <property type="term" value="F:sigma factor activity"/>
    <property type="evidence" value="ECO:0007669"/>
    <property type="project" value="InterPro"/>
</dbReference>
<dbReference type="GO" id="GO:0006352">
    <property type="term" value="P:DNA-templated transcription initiation"/>
    <property type="evidence" value="ECO:0007669"/>
    <property type="project" value="InterPro"/>
</dbReference>
<organism evidence="2 3">
    <name type="scientific">Candidatus Dojkabacteria bacterium CG_4_10_14_0_2_um_filter_Dojkabacteria_WS6_41_15</name>
    <dbReference type="NCBI Taxonomy" id="2014249"/>
    <lineage>
        <taxon>Bacteria</taxon>
        <taxon>Candidatus Dojkabacteria</taxon>
    </lineage>
</organism>
<comment type="caution">
    <text evidence="2">The sequence shown here is derived from an EMBL/GenBank/DDBJ whole genome shotgun (WGS) entry which is preliminary data.</text>
</comment>
<proteinExistence type="predicted"/>
<accession>A0A2M7W2I4</accession>
<sequence>MLASLAKEELIAQVLKALLELKDEEQEVIELRLTSELPFKEMSVILESTEAAVKMKYSRAIDKLKTLCGRKDETN</sequence>
<reference evidence="3" key="1">
    <citation type="submission" date="2017-09" db="EMBL/GenBank/DDBJ databases">
        <title>Depth-based differentiation of microbial function through sediment-hosted aquifers and enrichment of novel symbionts in the deep terrestrial subsurface.</title>
        <authorList>
            <person name="Probst A.J."/>
            <person name="Ladd B."/>
            <person name="Jarett J.K."/>
            <person name="Geller-Mcgrath D.E."/>
            <person name="Sieber C.M.K."/>
            <person name="Emerson J.B."/>
            <person name="Anantharaman K."/>
            <person name="Thomas B.C."/>
            <person name="Malmstrom R."/>
            <person name="Stieglmeier M."/>
            <person name="Klingl A."/>
            <person name="Woyke T."/>
            <person name="Ryan C.M."/>
            <person name="Banfield J.F."/>
        </authorList>
    </citation>
    <scope>NUCLEOTIDE SEQUENCE [LARGE SCALE GENOMIC DNA]</scope>
</reference>
<feature type="domain" description="RNA polymerase sigma factor 70 region 4 type 2" evidence="1">
    <location>
        <begin position="13"/>
        <end position="64"/>
    </location>
</feature>
<protein>
    <recommendedName>
        <fullName evidence="1">RNA polymerase sigma factor 70 region 4 type 2 domain-containing protein</fullName>
    </recommendedName>
</protein>
<dbReference type="SUPFAM" id="SSF88659">
    <property type="entry name" value="Sigma3 and sigma4 domains of RNA polymerase sigma factors"/>
    <property type="match status" value="1"/>
</dbReference>
<gene>
    <name evidence="2" type="ORF">COX64_01950</name>
</gene>
<dbReference type="Gene3D" id="1.10.10.10">
    <property type="entry name" value="Winged helix-like DNA-binding domain superfamily/Winged helix DNA-binding domain"/>
    <property type="match status" value="1"/>
</dbReference>
<evidence type="ECO:0000313" key="3">
    <source>
        <dbReference type="Proteomes" id="UP000228952"/>
    </source>
</evidence>